<comment type="caution">
    <text evidence="5">The sequence shown here is derived from an EMBL/GenBank/DDBJ whole genome shotgun (WGS) entry which is preliminary data.</text>
</comment>
<evidence type="ECO:0000313" key="5">
    <source>
        <dbReference type="EMBL" id="MFF3573371.1"/>
    </source>
</evidence>
<keyword evidence="6" id="KW-1185">Reference proteome</keyword>
<feature type="domain" description="HTH tetR-type" evidence="4">
    <location>
        <begin position="14"/>
        <end position="59"/>
    </location>
</feature>
<dbReference type="InterPro" id="IPR036271">
    <property type="entry name" value="Tet_transcr_reg_TetR-rel_C_sf"/>
</dbReference>
<proteinExistence type="predicted"/>
<dbReference type="EMBL" id="JBIAQY010000018">
    <property type="protein sequence ID" value="MFF3573371.1"/>
    <property type="molecule type" value="Genomic_DNA"/>
</dbReference>
<dbReference type="Gene3D" id="1.10.357.10">
    <property type="entry name" value="Tetracycline Repressor, domain 2"/>
    <property type="match status" value="1"/>
</dbReference>
<keyword evidence="1" id="KW-0805">Transcription regulation</keyword>
<sequence length="208" mass="23502">MFDWSGQTPGRRLILDTFLKLATSKGYSAVTMRMLGKEIDVKAPSIYSHFPGGRDEIVVETLRWHYYCFGVELLESIDGVRDADEAWAAIVRLYVQFQVERPESHFWDLLVESDRIGSFLPPEIREEIAHWLRLCSQLLEATAKELGCADPELSVRVVLTVLEGSNLWADWDGTAESTERSVAQANAITRSIIELDLSTSLRTPAKVE</sequence>
<dbReference type="PANTHER" id="PTHR47506:SF1">
    <property type="entry name" value="HTH-TYPE TRANSCRIPTIONAL REGULATOR YJDC"/>
    <property type="match status" value="1"/>
</dbReference>
<evidence type="ECO:0000256" key="1">
    <source>
        <dbReference type="ARBA" id="ARBA00023015"/>
    </source>
</evidence>
<reference evidence="5 6" key="1">
    <citation type="submission" date="2024-10" db="EMBL/GenBank/DDBJ databases">
        <title>The Natural Products Discovery Center: Release of the First 8490 Sequenced Strains for Exploring Actinobacteria Biosynthetic Diversity.</title>
        <authorList>
            <person name="Kalkreuter E."/>
            <person name="Kautsar S.A."/>
            <person name="Yang D."/>
            <person name="Bader C.D."/>
            <person name="Teijaro C.N."/>
            <person name="Fluegel L."/>
            <person name="Davis C.M."/>
            <person name="Simpson J.R."/>
            <person name="Lauterbach L."/>
            <person name="Steele A.D."/>
            <person name="Gui C."/>
            <person name="Meng S."/>
            <person name="Li G."/>
            <person name="Viehrig K."/>
            <person name="Ye F."/>
            <person name="Su P."/>
            <person name="Kiefer A.F."/>
            <person name="Nichols A."/>
            <person name="Cepeda A.J."/>
            <person name="Yan W."/>
            <person name="Fan B."/>
            <person name="Jiang Y."/>
            <person name="Adhikari A."/>
            <person name="Zheng C.-J."/>
            <person name="Schuster L."/>
            <person name="Cowan T.M."/>
            <person name="Smanski M.J."/>
            <person name="Chevrette M.G."/>
            <person name="De Carvalho L.P.S."/>
            <person name="Shen B."/>
        </authorList>
    </citation>
    <scope>NUCLEOTIDE SEQUENCE [LARGE SCALE GENOMIC DNA]</scope>
    <source>
        <strain evidence="5 6">NPDC002593</strain>
    </source>
</reference>
<evidence type="ECO:0000313" key="6">
    <source>
        <dbReference type="Proteomes" id="UP001601992"/>
    </source>
</evidence>
<dbReference type="InterPro" id="IPR001647">
    <property type="entry name" value="HTH_TetR"/>
</dbReference>
<keyword evidence="3" id="KW-0804">Transcription</keyword>
<dbReference type="InterPro" id="IPR009057">
    <property type="entry name" value="Homeodomain-like_sf"/>
</dbReference>
<evidence type="ECO:0000259" key="4">
    <source>
        <dbReference type="Pfam" id="PF00440"/>
    </source>
</evidence>
<protein>
    <submittedName>
        <fullName evidence="5">TetR/AcrR family transcriptional regulator</fullName>
    </submittedName>
</protein>
<dbReference type="Pfam" id="PF00440">
    <property type="entry name" value="TetR_N"/>
    <property type="match status" value="1"/>
</dbReference>
<name>A0ABW6SAM2_9NOCA</name>
<organism evidence="5 6">
    <name type="scientific">Nocardia jiangxiensis</name>
    <dbReference type="NCBI Taxonomy" id="282685"/>
    <lineage>
        <taxon>Bacteria</taxon>
        <taxon>Bacillati</taxon>
        <taxon>Actinomycetota</taxon>
        <taxon>Actinomycetes</taxon>
        <taxon>Mycobacteriales</taxon>
        <taxon>Nocardiaceae</taxon>
        <taxon>Nocardia</taxon>
    </lineage>
</organism>
<dbReference type="PANTHER" id="PTHR47506">
    <property type="entry name" value="TRANSCRIPTIONAL REGULATORY PROTEIN"/>
    <property type="match status" value="1"/>
</dbReference>
<evidence type="ECO:0000256" key="3">
    <source>
        <dbReference type="ARBA" id="ARBA00023163"/>
    </source>
</evidence>
<accession>A0ABW6SAM2</accession>
<evidence type="ECO:0000256" key="2">
    <source>
        <dbReference type="ARBA" id="ARBA00023125"/>
    </source>
</evidence>
<dbReference type="SUPFAM" id="SSF46689">
    <property type="entry name" value="Homeodomain-like"/>
    <property type="match status" value="1"/>
</dbReference>
<dbReference type="RefSeq" id="WP_387406376.1">
    <property type="nucleotide sequence ID" value="NZ_JBIAQY010000018.1"/>
</dbReference>
<gene>
    <name evidence="5" type="ORF">ACFYXQ_36985</name>
</gene>
<dbReference type="Gene3D" id="1.10.10.60">
    <property type="entry name" value="Homeodomain-like"/>
    <property type="match status" value="1"/>
</dbReference>
<dbReference type="SUPFAM" id="SSF48498">
    <property type="entry name" value="Tetracyclin repressor-like, C-terminal domain"/>
    <property type="match status" value="1"/>
</dbReference>
<dbReference type="Proteomes" id="UP001601992">
    <property type="component" value="Unassembled WGS sequence"/>
</dbReference>
<keyword evidence="2" id="KW-0238">DNA-binding</keyword>